<reference evidence="1" key="1">
    <citation type="submission" date="2023-05" db="EMBL/GenBank/DDBJ databases">
        <authorList>
            <person name="Stuckert A."/>
        </authorList>
    </citation>
    <scope>NUCLEOTIDE SEQUENCE</scope>
</reference>
<comment type="caution">
    <text evidence="1">The sequence shown here is derived from an EMBL/GenBank/DDBJ whole genome shotgun (WGS) entry which is preliminary data.</text>
</comment>
<protein>
    <submittedName>
        <fullName evidence="1">Uncharacterized protein</fullName>
    </submittedName>
</protein>
<proteinExistence type="predicted"/>
<dbReference type="Proteomes" id="UP001162483">
    <property type="component" value="Unassembled WGS sequence"/>
</dbReference>
<sequence>MRHPDICAGSAQGMINLSVKLSTHCCCTNLKATSSLELCSYCADPALSFYVAYHFVAELLLFPVASTLL</sequence>
<evidence type="ECO:0000313" key="2">
    <source>
        <dbReference type="Proteomes" id="UP001162483"/>
    </source>
</evidence>
<accession>A0ABN9CHD7</accession>
<keyword evidence="2" id="KW-1185">Reference proteome</keyword>
<gene>
    <name evidence="1" type="ORF">SPARVUS_LOCUS4996053</name>
</gene>
<organism evidence="1 2">
    <name type="scientific">Staurois parvus</name>
    <dbReference type="NCBI Taxonomy" id="386267"/>
    <lineage>
        <taxon>Eukaryota</taxon>
        <taxon>Metazoa</taxon>
        <taxon>Chordata</taxon>
        <taxon>Craniata</taxon>
        <taxon>Vertebrata</taxon>
        <taxon>Euteleostomi</taxon>
        <taxon>Amphibia</taxon>
        <taxon>Batrachia</taxon>
        <taxon>Anura</taxon>
        <taxon>Neobatrachia</taxon>
        <taxon>Ranoidea</taxon>
        <taxon>Ranidae</taxon>
        <taxon>Staurois</taxon>
    </lineage>
</organism>
<name>A0ABN9CHD7_9NEOB</name>
<evidence type="ECO:0000313" key="1">
    <source>
        <dbReference type="EMBL" id="CAI9558933.1"/>
    </source>
</evidence>
<dbReference type="EMBL" id="CATNWA010009902">
    <property type="protein sequence ID" value="CAI9558933.1"/>
    <property type="molecule type" value="Genomic_DNA"/>
</dbReference>